<name>A0A8S9ZUI7_9BILA</name>
<comment type="caution">
    <text evidence="1">The sequence shown here is derived from an EMBL/GenBank/DDBJ whole genome shotgun (WGS) entry which is preliminary data.</text>
</comment>
<evidence type="ECO:0000313" key="1">
    <source>
        <dbReference type="EMBL" id="KAF7637195.1"/>
    </source>
</evidence>
<accession>A0A8S9ZUI7</accession>
<evidence type="ECO:0000313" key="2">
    <source>
        <dbReference type="Proteomes" id="UP000605970"/>
    </source>
</evidence>
<gene>
    <name evidence="1" type="ORF">Mgra_00003368</name>
</gene>
<dbReference type="EMBL" id="JABEBT010000022">
    <property type="protein sequence ID" value="KAF7637195.1"/>
    <property type="molecule type" value="Genomic_DNA"/>
</dbReference>
<keyword evidence="2" id="KW-1185">Reference proteome</keyword>
<dbReference type="GO" id="GO:0003677">
    <property type="term" value="F:DNA binding"/>
    <property type="evidence" value="ECO:0007669"/>
    <property type="project" value="UniProtKB-KW"/>
</dbReference>
<dbReference type="OrthoDB" id="6159439at2759"/>
<sequence>MSTASFLIDDLLTKSKENSLKEENKNELTKAITSQIFGQNNLLNEFIIEKIQKEEESKIQNLEKKVCQSEEEFNNKIKLEQDINELSFKSLANQIIEQKKLENGFIPAWFSPFNQQHKGINNSLILANHCIKSLPLPTKFITNLNNKSTLNNNSNFFPFFGHFINNIYPKSTQQNYLNIQNQQKRKGGQIRFSNEQTDVLERTFETKKIFI</sequence>
<keyword evidence="1" id="KW-0371">Homeobox</keyword>
<organism evidence="1 2">
    <name type="scientific">Meloidogyne graminicola</name>
    <dbReference type="NCBI Taxonomy" id="189291"/>
    <lineage>
        <taxon>Eukaryota</taxon>
        <taxon>Metazoa</taxon>
        <taxon>Ecdysozoa</taxon>
        <taxon>Nematoda</taxon>
        <taxon>Chromadorea</taxon>
        <taxon>Rhabditida</taxon>
        <taxon>Tylenchina</taxon>
        <taxon>Tylenchomorpha</taxon>
        <taxon>Tylenchoidea</taxon>
        <taxon>Meloidogynidae</taxon>
        <taxon>Meloidogyninae</taxon>
        <taxon>Meloidogyne</taxon>
    </lineage>
</organism>
<dbReference type="AlphaFoldDB" id="A0A8S9ZUI7"/>
<reference evidence="1" key="1">
    <citation type="journal article" date="2020" name="Ecol. Evol.">
        <title>Genome structure and content of the rice root-knot nematode (Meloidogyne graminicola).</title>
        <authorList>
            <person name="Phan N.T."/>
            <person name="Danchin E.G.J."/>
            <person name="Klopp C."/>
            <person name="Perfus-Barbeoch L."/>
            <person name="Kozlowski D.K."/>
            <person name="Koutsovoulos G.D."/>
            <person name="Lopez-Roques C."/>
            <person name="Bouchez O."/>
            <person name="Zahm M."/>
            <person name="Besnard G."/>
            <person name="Bellafiore S."/>
        </authorList>
    </citation>
    <scope>NUCLEOTIDE SEQUENCE</scope>
    <source>
        <strain evidence="1">VN-18</strain>
    </source>
</reference>
<keyword evidence="1" id="KW-0238">DNA-binding</keyword>
<proteinExistence type="predicted"/>
<dbReference type="Proteomes" id="UP000605970">
    <property type="component" value="Unassembled WGS sequence"/>
</dbReference>
<protein>
    <submittedName>
        <fullName evidence="1">Homeobox domain-containing protein</fullName>
    </submittedName>
</protein>